<reference evidence="1 2" key="1">
    <citation type="submission" date="2016-03" db="EMBL/GenBank/DDBJ databases">
        <title>Whole genome sequencing of Grifola frondosa 9006-11.</title>
        <authorList>
            <person name="Min B."/>
            <person name="Park H."/>
            <person name="Kim J.-G."/>
            <person name="Cho H."/>
            <person name="Oh Y.-L."/>
            <person name="Kong W.-S."/>
            <person name="Choi I.-G."/>
        </authorList>
    </citation>
    <scope>NUCLEOTIDE SEQUENCE [LARGE SCALE GENOMIC DNA]</scope>
    <source>
        <strain evidence="1 2">9006-11</strain>
    </source>
</reference>
<comment type="caution">
    <text evidence="1">The sequence shown here is derived from an EMBL/GenBank/DDBJ whole genome shotgun (WGS) entry which is preliminary data.</text>
</comment>
<dbReference type="EMBL" id="LUGG01000005">
    <property type="protein sequence ID" value="OBZ74965.1"/>
    <property type="molecule type" value="Genomic_DNA"/>
</dbReference>
<dbReference type="Proteomes" id="UP000092993">
    <property type="component" value="Unassembled WGS sequence"/>
</dbReference>
<gene>
    <name evidence="1" type="ORF">A0H81_05669</name>
</gene>
<sequence>MSPLATLIEAEYKCMTLRPRKYLWAISENGGIRIVLMDENSSCTSGVNLIPLMTREIVWFKAYHKDDRGGTCTPEPDCWHCSVHIHVMGALQGFDIDHKEDHSVSYETRTSPDVSSL</sequence>
<organism evidence="1 2">
    <name type="scientific">Grifola frondosa</name>
    <name type="common">Maitake</name>
    <name type="synonym">Polyporus frondosus</name>
    <dbReference type="NCBI Taxonomy" id="5627"/>
    <lineage>
        <taxon>Eukaryota</taxon>
        <taxon>Fungi</taxon>
        <taxon>Dikarya</taxon>
        <taxon>Basidiomycota</taxon>
        <taxon>Agaricomycotina</taxon>
        <taxon>Agaricomycetes</taxon>
        <taxon>Polyporales</taxon>
        <taxon>Grifolaceae</taxon>
        <taxon>Grifola</taxon>
    </lineage>
</organism>
<keyword evidence="2" id="KW-1185">Reference proteome</keyword>
<name>A0A1C7MDG1_GRIFR</name>
<proteinExistence type="predicted"/>
<accession>A0A1C7MDG1</accession>
<evidence type="ECO:0000313" key="2">
    <source>
        <dbReference type="Proteomes" id="UP000092993"/>
    </source>
</evidence>
<protein>
    <submittedName>
        <fullName evidence="1">Uncharacterized protein</fullName>
    </submittedName>
</protein>
<dbReference type="AlphaFoldDB" id="A0A1C7MDG1"/>
<evidence type="ECO:0000313" key="1">
    <source>
        <dbReference type="EMBL" id="OBZ74965.1"/>
    </source>
</evidence>